<dbReference type="PANTHER" id="PTHR13647">
    <property type="entry name" value="INSULIN-LIKE PEPTIDE 2-RELATED"/>
    <property type="match status" value="1"/>
</dbReference>
<keyword evidence="4 6" id="KW-0732">Signal</keyword>
<dbReference type="GO" id="GO:0005576">
    <property type="term" value="C:extracellular region"/>
    <property type="evidence" value="ECO:0007669"/>
    <property type="project" value="InterPro"/>
</dbReference>
<evidence type="ECO:0000313" key="9">
    <source>
        <dbReference type="RefSeq" id="XP_023169931.2"/>
    </source>
</evidence>
<dbReference type="InterPro" id="IPR016179">
    <property type="entry name" value="Insulin-like"/>
</dbReference>
<feature type="chain" id="PRO_5026838344" evidence="6">
    <location>
        <begin position="31"/>
        <end position="127"/>
    </location>
</feature>
<dbReference type="SMART" id="SM00078">
    <property type="entry name" value="IlGF"/>
    <property type="match status" value="1"/>
</dbReference>
<comment type="similarity">
    <text evidence="1">Belongs to the insulin family.</text>
</comment>
<dbReference type="OMA" id="VNECCLK"/>
<evidence type="ECO:0000313" key="8">
    <source>
        <dbReference type="Proteomes" id="UP000504633"/>
    </source>
</evidence>
<evidence type="ECO:0000256" key="5">
    <source>
        <dbReference type="ARBA" id="ARBA00023157"/>
    </source>
</evidence>
<dbReference type="KEGG" id="dhe:111598755"/>
<feature type="domain" description="Insulin-like" evidence="7">
    <location>
        <begin position="34"/>
        <end position="125"/>
    </location>
</feature>
<reference evidence="9" key="1">
    <citation type="submission" date="2025-08" db="UniProtKB">
        <authorList>
            <consortium name="RefSeq"/>
        </authorList>
    </citation>
    <scope>IDENTIFICATION</scope>
    <source>
        <strain evidence="9">15085-1641.00</strain>
        <tissue evidence="9">Whole body</tissue>
    </source>
</reference>
<dbReference type="PANTHER" id="PTHR13647:SF4">
    <property type="entry name" value="INSULIN-LIKE PEPTIDE 1-RELATED"/>
    <property type="match status" value="1"/>
</dbReference>
<dbReference type="SUPFAM" id="SSF56994">
    <property type="entry name" value="Insulin-like"/>
    <property type="match status" value="1"/>
</dbReference>
<dbReference type="GO" id="GO:0005179">
    <property type="term" value="F:hormone activity"/>
    <property type="evidence" value="ECO:0007669"/>
    <property type="project" value="InterPro"/>
</dbReference>
<dbReference type="RefSeq" id="XP_023169931.2">
    <property type="nucleotide sequence ID" value="XM_023314163.2"/>
</dbReference>
<evidence type="ECO:0000256" key="4">
    <source>
        <dbReference type="ARBA" id="ARBA00022729"/>
    </source>
</evidence>
<dbReference type="AlphaFoldDB" id="A0A6J1LWJ8"/>
<dbReference type="PRINTS" id="PR00276">
    <property type="entry name" value="INSULINFAMLY"/>
</dbReference>
<dbReference type="GeneID" id="111598755"/>
<dbReference type="OrthoDB" id="10019596at2759"/>
<accession>A0A6J1LWJ8</accession>
<dbReference type="InterPro" id="IPR022352">
    <property type="entry name" value="Ins/IGF/rlx"/>
</dbReference>
<feature type="signal peptide" evidence="6">
    <location>
        <begin position="1"/>
        <end position="30"/>
    </location>
</feature>
<evidence type="ECO:0000256" key="1">
    <source>
        <dbReference type="ARBA" id="ARBA00009034"/>
    </source>
</evidence>
<sequence length="127" mass="14455">MANRKQVLLLVPSMLVVVVLLLPMLHGAESVSRIQVCGSRLSETIYAVCRGKFVPIQQRKRGTLDLFDYVDSQKEPNEDNDLDTLQELGAGGRHSSLMATRRLRRGVVNECCLKPCYYNEMKKYCDY</sequence>
<protein>
    <submittedName>
        <fullName evidence="9">Probable insulin-like peptide 5</fullName>
    </submittedName>
</protein>
<dbReference type="Pfam" id="PF00049">
    <property type="entry name" value="Insulin"/>
    <property type="match status" value="1"/>
</dbReference>
<comment type="subunit">
    <text evidence="2">Heterodimer of a B chain and an A chain linked by two disulfide bonds.</text>
</comment>
<dbReference type="InterPro" id="IPR036438">
    <property type="entry name" value="Insulin-like_sf"/>
</dbReference>
<keyword evidence="8" id="KW-1185">Reference proteome</keyword>
<keyword evidence="5" id="KW-1015">Disulfide bond</keyword>
<evidence type="ECO:0000256" key="3">
    <source>
        <dbReference type="ARBA" id="ARBA00022685"/>
    </source>
</evidence>
<proteinExistence type="inferred from homology"/>
<keyword evidence="3" id="KW-0165">Cleavage on pair of basic residues</keyword>
<evidence type="ECO:0000259" key="7">
    <source>
        <dbReference type="SMART" id="SM00078"/>
    </source>
</evidence>
<evidence type="ECO:0000256" key="6">
    <source>
        <dbReference type="SAM" id="SignalP"/>
    </source>
</evidence>
<evidence type="ECO:0000256" key="2">
    <source>
        <dbReference type="ARBA" id="ARBA00011207"/>
    </source>
</evidence>
<organism evidence="8 9">
    <name type="scientific">Drosophila hydei</name>
    <name type="common">Fruit fly</name>
    <dbReference type="NCBI Taxonomy" id="7224"/>
    <lineage>
        <taxon>Eukaryota</taxon>
        <taxon>Metazoa</taxon>
        <taxon>Ecdysozoa</taxon>
        <taxon>Arthropoda</taxon>
        <taxon>Hexapoda</taxon>
        <taxon>Insecta</taxon>
        <taxon>Pterygota</taxon>
        <taxon>Neoptera</taxon>
        <taxon>Endopterygota</taxon>
        <taxon>Diptera</taxon>
        <taxon>Brachycera</taxon>
        <taxon>Muscomorpha</taxon>
        <taxon>Ephydroidea</taxon>
        <taxon>Drosophilidae</taxon>
        <taxon>Drosophila</taxon>
    </lineage>
</organism>
<name>A0A6J1LWJ8_DROHY</name>
<gene>
    <name evidence="9" type="primary">LOC111598755</name>
</gene>
<dbReference type="Gene3D" id="1.10.100.10">
    <property type="entry name" value="Insulin-like"/>
    <property type="match status" value="1"/>
</dbReference>
<dbReference type="Proteomes" id="UP000504633">
    <property type="component" value="Unplaced"/>
</dbReference>